<gene>
    <name evidence="2" type="ORF">CEY00_Acc01091</name>
</gene>
<dbReference type="STRING" id="1590841.A0A2R6S2T5"/>
<name>A0A2R6S2T5_ACTCC</name>
<dbReference type="InParanoid" id="A0A2R6S2T5"/>
<dbReference type="GO" id="GO:0003723">
    <property type="term" value="F:RNA binding"/>
    <property type="evidence" value="ECO:0007669"/>
    <property type="project" value="TreeGrafter"/>
</dbReference>
<dbReference type="PANTHER" id="PTHR12202:SF0">
    <property type="entry name" value="ESF1 HOMOLOG"/>
    <property type="match status" value="1"/>
</dbReference>
<feature type="region of interest" description="Disordered" evidence="1">
    <location>
        <begin position="63"/>
        <end position="119"/>
    </location>
</feature>
<evidence type="ECO:0000256" key="1">
    <source>
        <dbReference type="SAM" id="MobiDB-lite"/>
    </source>
</evidence>
<feature type="compositionally biased region" description="Acidic residues" evidence="1">
    <location>
        <begin position="63"/>
        <end position="74"/>
    </location>
</feature>
<reference evidence="3" key="2">
    <citation type="journal article" date="2018" name="BMC Genomics">
        <title>A manually annotated Actinidia chinensis var. chinensis (kiwifruit) genome highlights the challenges associated with draft genomes and gene prediction in plants.</title>
        <authorList>
            <person name="Pilkington S.M."/>
            <person name="Crowhurst R."/>
            <person name="Hilario E."/>
            <person name="Nardozza S."/>
            <person name="Fraser L."/>
            <person name="Peng Y."/>
            <person name="Gunaseelan K."/>
            <person name="Simpson R."/>
            <person name="Tahir J."/>
            <person name="Deroles S.C."/>
            <person name="Templeton K."/>
            <person name="Luo Z."/>
            <person name="Davy M."/>
            <person name="Cheng C."/>
            <person name="McNeilage M."/>
            <person name="Scaglione D."/>
            <person name="Liu Y."/>
            <person name="Zhang Q."/>
            <person name="Datson P."/>
            <person name="De Silva N."/>
            <person name="Gardiner S.E."/>
            <person name="Bassett H."/>
            <person name="Chagne D."/>
            <person name="McCallum J."/>
            <person name="Dzierzon H."/>
            <person name="Deng C."/>
            <person name="Wang Y.Y."/>
            <person name="Barron L."/>
            <person name="Manako K."/>
            <person name="Bowen J."/>
            <person name="Foster T.M."/>
            <person name="Erridge Z.A."/>
            <person name="Tiffin H."/>
            <person name="Waite C.N."/>
            <person name="Davies K.M."/>
            <person name="Grierson E.P."/>
            <person name="Laing W.A."/>
            <person name="Kirk R."/>
            <person name="Chen X."/>
            <person name="Wood M."/>
            <person name="Montefiori M."/>
            <person name="Brummell D.A."/>
            <person name="Schwinn K.E."/>
            <person name="Catanach A."/>
            <person name="Fullerton C."/>
            <person name="Li D."/>
            <person name="Meiyalaghan S."/>
            <person name="Nieuwenhuizen N."/>
            <person name="Read N."/>
            <person name="Prakash R."/>
            <person name="Hunter D."/>
            <person name="Zhang H."/>
            <person name="McKenzie M."/>
            <person name="Knabel M."/>
            <person name="Harris A."/>
            <person name="Allan A.C."/>
            <person name="Gleave A."/>
            <person name="Chen A."/>
            <person name="Janssen B.J."/>
            <person name="Plunkett B."/>
            <person name="Ampomah-Dwamena C."/>
            <person name="Voogd C."/>
            <person name="Leif D."/>
            <person name="Lafferty D."/>
            <person name="Souleyre E.J.F."/>
            <person name="Varkonyi-Gasic E."/>
            <person name="Gambi F."/>
            <person name="Hanley J."/>
            <person name="Yao J.L."/>
            <person name="Cheung J."/>
            <person name="David K.M."/>
            <person name="Warren B."/>
            <person name="Marsh K."/>
            <person name="Snowden K.C."/>
            <person name="Lin-Wang K."/>
            <person name="Brian L."/>
            <person name="Martinez-Sanchez M."/>
            <person name="Wang M."/>
            <person name="Ileperuma N."/>
            <person name="Macnee N."/>
            <person name="Campin R."/>
            <person name="McAtee P."/>
            <person name="Drummond R.S.M."/>
            <person name="Espley R.V."/>
            <person name="Ireland H.S."/>
            <person name="Wu R."/>
            <person name="Atkinson R.G."/>
            <person name="Karunairetnam S."/>
            <person name="Bulley S."/>
            <person name="Chunkath S."/>
            <person name="Hanley Z."/>
            <person name="Storey R."/>
            <person name="Thrimawithana A.H."/>
            <person name="Thomson S."/>
            <person name="David C."/>
            <person name="Testolin R."/>
            <person name="Huang H."/>
            <person name="Hellens R.P."/>
            <person name="Schaffer R.J."/>
        </authorList>
    </citation>
    <scope>NUCLEOTIDE SEQUENCE [LARGE SCALE GENOMIC DNA]</scope>
    <source>
        <strain evidence="3">cv. Red5</strain>
    </source>
</reference>
<dbReference type="AlphaFoldDB" id="A0A2R6S2T5"/>
<keyword evidence="3" id="KW-1185">Reference proteome</keyword>
<dbReference type="PANTHER" id="PTHR12202">
    <property type="entry name" value="ESF1 HOMOLOG"/>
    <property type="match status" value="1"/>
</dbReference>
<feature type="compositionally biased region" description="Acidic residues" evidence="1">
    <location>
        <begin position="100"/>
        <end position="109"/>
    </location>
</feature>
<accession>A0A2R6S2T5</accession>
<dbReference type="OrthoDB" id="10422588at2759"/>
<dbReference type="GO" id="GO:0006364">
    <property type="term" value="P:rRNA processing"/>
    <property type="evidence" value="ECO:0007669"/>
    <property type="project" value="InterPro"/>
</dbReference>
<feature type="region of interest" description="Disordered" evidence="1">
    <location>
        <begin position="140"/>
        <end position="168"/>
    </location>
</feature>
<evidence type="ECO:0000313" key="2">
    <source>
        <dbReference type="EMBL" id="PSS36573.1"/>
    </source>
</evidence>
<sequence length="168" mass="19381">MEEEAVRGPVVLFANDKEHNESEDDDGEINNTKLRAYEFSRLSCRMSYNEIAELQFKEFLASDENETDEDDNDYAVEGQPEKKHKKKDLYRALLQSGNSSDEDDEDGQEMEVTFNTGLEDESDTMWEAWLRKSREKKARSATYAQQLAQKHRTVLEESKSTHTSSVAL</sequence>
<dbReference type="Proteomes" id="UP000241394">
    <property type="component" value="Chromosome LG1"/>
</dbReference>
<dbReference type="Gramene" id="PSS36573">
    <property type="protein sequence ID" value="PSS36573"/>
    <property type="gene ID" value="CEY00_Acc01091"/>
</dbReference>
<protein>
    <submittedName>
        <fullName evidence="2">RING finger protein like</fullName>
    </submittedName>
</protein>
<organism evidence="2 3">
    <name type="scientific">Actinidia chinensis var. chinensis</name>
    <name type="common">Chinese soft-hair kiwi</name>
    <dbReference type="NCBI Taxonomy" id="1590841"/>
    <lineage>
        <taxon>Eukaryota</taxon>
        <taxon>Viridiplantae</taxon>
        <taxon>Streptophyta</taxon>
        <taxon>Embryophyta</taxon>
        <taxon>Tracheophyta</taxon>
        <taxon>Spermatophyta</taxon>
        <taxon>Magnoliopsida</taxon>
        <taxon>eudicotyledons</taxon>
        <taxon>Gunneridae</taxon>
        <taxon>Pentapetalae</taxon>
        <taxon>asterids</taxon>
        <taxon>Ericales</taxon>
        <taxon>Actinidiaceae</taxon>
        <taxon>Actinidia</taxon>
    </lineage>
</organism>
<feature type="region of interest" description="Disordered" evidence="1">
    <location>
        <begin position="1"/>
        <end position="31"/>
    </location>
</feature>
<reference evidence="2 3" key="1">
    <citation type="submission" date="2017-07" db="EMBL/GenBank/DDBJ databases">
        <title>An improved, manually edited Actinidia chinensis var. chinensis (kiwifruit) genome highlights the challenges associated with draft genomes and gene prediction in plants.</title>
        <authorList>
            <person name="Pilkington S."/>
            <person name="Crowhurst R."/>
            <person name="Hilario E."/>
            <person name="Nardozza S."/>
            <person name="Fraser L."/>
            <person name="Peng Y."/>
            <person name="Gunaseelan K."/>
            <person name="Simpson R."/>
            <person name="Tahir J."/>
            <person name="Deroles S."/>
            <person name="Templeton K."/>
            <person name="Luo Z."/>
            <person name="Davy M."/>
            <person name="Cheng C."/>
            <person name="Mcneilage M."/>
            <person name="Scaglione D."/>
            <person name="Liu Y."/>
            <person name="Zhang Q."/>
            <person name="Datson P."/>
            <person name="De Silva N."/>
            <person name="Gardiner S."/>
            <person name="Bassett H."/>
            <person name="Chagne D."/>
            <person name="Mccallum J."/>
            <person name="Dzierzon H."/>
            <person name="Deng C."/>
            <person name="Wang Y.-Y."/>
            <person name="Barron N."/>
            <person name="Manako K."/>
            <person name="Bowen J."/>
            <person name="Foster T."/>
            <person name="Erridge Z."/>
            <person name="Tiffin H."/>
            <person name="Waite C."/>
            <person name="Davies K."/>
            <person name="Grierson E."/>
            <person name="Laing W."/>
            <person name="Kirk R."/>
            <person name="Chen X."/>
            <person name="Wood M."/>
            <person name="Montefiori M."/>
            <person name="Brummell D."/>
            <person name="Schwinn K."/>
            <person name="Catanach A."/>
            <person name="Fullerton C."/>
            <person name="Li D."/>
            <person name="Meiyalaghan S."/>
            <person name="Nieuwenhuizen N."/>
            <person name="Read N."/>
            <person name="Prakash R."/>
            <person name="Hunter D."/>
            <person name="Zhang H."/>
            <person name="Mckenzie M."/>
            <person name="Knabel M."/>
            <person name="Harris A."/>
            <person name="Allan A."/>
            <person name="Chen A."/>
            <person name="Janssen B."/>
            <person name="Plunkett B."/>
            <person name="Dwamena C."/>
            <person name="Voogd C."/>
            <person name="Leif D."/>
            <person name="Lafferty D."/>
            <person name="Souleyre E."/>
            <person name="Varkonyi-Gasic E."/>
            <person name="Gambi F."/>
            <person name="Hanley J."/>
            <person name="Yao J.-L."/>
            <person name="Cheung J."/>
            <person name="David K."/>
            <person name="Warren B."/>
            <person name="Marsh K."/>
            <person name="Snowden K."/>
            <person name="Lin-Wang K."/>
            <person name="Brian L."/>
            <person name="Martinez-Sanchez M."/>
            <person name="Wang M."/>
            <person name="Ileperuma N."/>
            <person name="Macnee N."/>
            <person name="Campin R."/>
            <person name="Mcatee P."/>
            <person name="Drummond R."/>
            <person name="Espley R."/>
            <person name="Ireland H."/>
            <person name="Wu R."/>
            <person name="Atkinson R."/>
            <person name="Karunairetnam S."/>
            <person name="Bulley S."/>
            <person name="Chunkath S."/>
            <person name="Hanley Z."/>
            <person name="Storey R."/>
            <person name="Thrimawithana A."/>
            <person name="Thomson S."/>
            <person name="David C."/>
            <person name="Testolin R."/>
        </authorList>
    </citation>
    <scope>NUCLEOTIDE SEQUENCE [LARGE SCALE GENOMIC DNA]</scope>
    <source>
        <strain evidence="3">cv. Red5</strain>
        <tissue evidence="2">Young leaf</tissue>
    </source>
</reference>
<dbReference type="EMBL" id="NKQK01000001">
    <property type="protein sequence ID" value="PSS36573.1"/>
    <property type="molecule type" value="Genomic_DNA"/>
</dbReference>
<evidence type="ECO:0000313" key="3">
    <source>
        <dbReference type="Proteomes" id="UP000241394"/>
    </source>
</evidence>
<proteinExistence type="predicted"/>
<comment type="caution">
    <text evidence="2">The sequence shown here is derived from an EMBL/GenBank/DDBJ whole genome shotgun (WGS) entry which is preliminary data.</text>
</comment>
<dbReference type="InterPro" id="IPR039754">
    <property type="entry name" value="Esf1"/>
</dbReference>